<accession>A0A4P6ZKP0</accession>
<organism evidence="1 2">
    <name type="scientific">Acetilactobacillus jinshanensis</name>
    <dbReference type="NCBI Taxonomy" id="1720083"/>
    <lineage>
        <taxon>Bacteria</taxon>
        <taxon>Bacillati</taxon>
        <taxon>Bacillota</taxon>
        <taxon>Bacilli</taxon>
        <taxon>Lactobacillales</taxon>
        <taxon>Lactobacillaceae</taxon>
        <taxon>Acetilactobacillus</taxon>
    </lineage>
</organism>
<dbReference type="RefSeq" id="WP_133441910.1">
    <property type="nucleotide sequence ID" value="NZ_CP034726.1"/>
</dbReference>
<keyword evidence="2" id="KW-1185">Reference proteome</keyword>
<protein>
    <submittedName>
        <fullName evidence="1">Uncharacterized protein</fullName>
    </submittedName>
</protein>
<evidence type="ECO:0000313" key="2">
    <source>
        <dbReference type="Proteomes" id="UP000294321"/>
    </source>
</evidence>
<evidence type="ECO:0000313" key="1">
    <source>
        <dbReference type="EMBL" id="QBP18351.1"/>
    </source>
</evidence>
<name>A0A4P6ZKP0_9LACO</name>
<sequence>MYIALIVFLVLIIIVLFSIRKPSRRMLSAENLADDLLGTSNNSQSSPRMGVSNKEINFANVLAAISASIKLAMRDKGRTNKDLADDREQIKDMIQNIEKENTK</sequence>
<dbReference type="Proteomes" id="UP000294321">
    <property type="component" value="Chromosome"/>
</dbReference>
<dbReference type="KEGG" id="lji:ELX58_04195"/>
<gene>
    <name evidence="1" type="ORF">ELX58_04195</name>
</gene>
<dbReference type="AlphaFoldDB" id="A0A4P6ZKP0"/>
<dbReference type="EMBL" id="CP034726">
    <property type="protein sequence ID" value="QBP18351.1"/>
    <property type="molecule type" value="Genomic_DNA"/>
</dbReference>
<reference evidence="2" key="1">
    <citation type="submission" date="2018-12" db="EMBL/GenBank/DDBJ databases">
        <title>A new species of lactobacillus.</title>
        <authorList>
            <person name="Jian Y."/>
            <person name="Xin L."/>
            <person name="Hong Z.J."/>
            <person name="Ming L.Z."/>
            <person name="Hong X.Z."/>
        </authorList>
    </citation>
    <scope>NUCLEOTIDE SEQUENCE [LARGE SCALE GENOMIC DNA]</scope>
    <source>
        <strain evidence="2">HSLZ-75</strain>
    </source>
</reference>
<proteinExistence type="predicted"/>